<accession>A0A1U7LUW5</accession>
<dbReference type="GO" id="GO:0000467">
    <property type="term" value="P:exonucleolytic trimming to generate mature 3'-end of 5.8S rRNA from tricistronic rRNA transcript (SSU-rRNA, 5.8S rRNA, LSU-rRNA)"/>
    <property type="evidence" value="ECO:0007669"/>
    <property type="project" value="TreeGrafter"/>
</dbReference>
<dbReference type="Pfam" id="PF15985">
    <property type="entry name" value="KH_6"/>
    <property type="match status" value="1"/>
</dbReference>
<feature type="domain" description="K Homology" evidence="10">
    <location>
        <begin position="85"/>
        <end position="132"/>
    </location>
</feature>
<dbReference type="GO" id="GO:0000176">
    <property type="term" value="C:nuclear exosome (RNase complex)"/>
    <property type="evidence" value="ECO:0007669"/>
    <property type="project" value="TreeGrafter"/>
</dbReference>
<dbReference type="PANTHER" id="PTHR21321">
    <property type="entry name" value="PNAS-3 RELATED"/>
    <property type="match status" value="1"/>
</dbReference>
<dbReference type="Gene3D" id="2.40.50.140">
    <property type="entry name" value="Nucleic acid-binding proteins"/>
    <property type="match status" value="1"/>
</dbReference>
<comment type="caution">
    <text evidence="11">The sequence shown here is derived from an EMBL/GenBank/DDBJ whole genome shotgun (WGS) entry which is preliminary data.</text>
</comment>
<name>A0A1U7LUW5_NEOID</name>
<dbReference type="InterPro" id="IPR037319">
    <property type="entry name" value="Rrp40_S1"/>
</dbReference>
<evidence type="ECO:0000256" key="3">
    <source>
        <dbReference type="ARBA" id="ARBA00007841"/>
    </source>
</evidence>
<dbReference type="STRING" id="1198029.A0A1U7LUW5"/>
<dbReference type="EMBL" id="LXFE01000186">
    <property type="protein sequence ID" value="OLL26419.1"/>
    <property type="molecule type" value="Genomic_DNA"/>
</dbReference>
<keyword evidence="4" id="KW-0963">Cytoplasm</keyword>
<dbReference type="Pfam" id="PF21262">
    <property type="entry name" value="RRP40_S1"/>
    <property type="match status" value="1"/>
</dbReference>
<proteinExistence type="inferred from homology"/>
<evidence type="ECO:0000256" key="4">
    <source>
        <dbReference type="ARBA" id="ARBA00022490"/>
    </source>
</evidence>
<protein>
    <recommendedName>
        <fullName evidence="9">Ribosomal RNA-processing protein 40</fullName>
    </recommendedName>
</protein>
<dbReference type="AlphaFoldDB" id="A0A1U7LUW5"/>
<dbReference type="InterPro" id="IPR004088">
    <property type="entry name" value="KH_dom_type_1"/>
</dbReference>
<dbReference type="GO" id="GO:0071035">
    <property type="term" value="P:nuclear polyadenylation-dependent rRNA catabolic process"/>
    <property type="evidence" value="ECO:0007669"/>
    <property type="project" value="TreeGrafter"/>
</dbReference>
<dbReference type="SUPFAM" id="SSF50249">
    <property type="entry name" value="Nucleic acid-binding proteins"/>
    <property type="match status" value="1"/>
</dbReference>
<comment type="subcellular location">
    <subcellularLocation>
        <location evidence="1">Cytoplasm</location>
    </subcellularLocation>
    <subcellularLocation>
        <location evidence="2">Nucleus</location>
        <location evidence="2">Nucleolus</location>
    </subcellularLocation>
</comment>
<reference evidence="11 12" key="1">
    <citation type="submission" date="2016-04" db="EMBL/GenBank/DDBJ databases">
        <title>Evolutionary innovation and constraint leading to complex multicellularity in the Ascomycota.</title>
        <authorList>
            <person name="Cisse O."/>
            <person name="Nguyen A."/>
            <person name="Hewitt D.A."/>
            <person name="Jedd G."/>
            <person name="Stajich J.E."/>
        </authorList>
    </citation>
    <scope>NUCLEOTIDE SEQUENCE [LARGE SCALE GENOMIC DNA]</scope>
    <source>
        <strain evidence="11 12">DAH-3</strain>
    </source>
</reference>
<dbReference type="GO" id="GO:0005730">
    <property type="term" value="C:nucleolus"/>
    <property type="evidence" value="ECO:0007669"/>
    <property type="project" value="UniProtKB-SubCell"/>
</dbReference>
<dbReference type="CDD" id="cd05790">
    <property type="entry name" value="S1_Rrp40"/>
    <property type="match status" value="1"/>
</dbReference>
<evidence type="ECO:0000256" key="6">
    <source>
        <dbReference type="ARBA" id="ARBA00022835"/>
    </source>
</evidence>
<dbReference type="GO" id="GO:0000177">
    <property type="term" value="C:cytoplasmic exosome (RNase complex)"/>
    <property type="evidence" value="ECO:0007669"/>
    <property type="project" value="TreeGrafter"/>
</dbReference>
<dbReference type="InterPro" id="IPR036612">
    <property type="entry name" value="KH_dom_type_1_sf"/>
</dbReference>
<dbReference type="GO" id="GO:0010468">
    <property type="term" value="P:regulation of gene expression"/>
    <property type="evidence" value="ECO:0007669"/>
    <property type="project" value="UniProtKB-ARBA"/>
</dbReference>
<evidence type="ECO:0000256" key="1">
    <source>
        <dbReference type="ARBA" id="ARBA00004496"/>
    </source>
</evidence>
<dbReference type="GO" id="GO:0071051">
    <property type="term" value="P:poly(A)-dependent snoRNA 3'-end processing"/>
    <property type="evidence" value="ECO:0007669"/>
    <property type="project" value="TreeGrafter"/>
</dbReference>
<evidence type="ECO:0000256" key="2">
    <source>
        <dbReference type="ARBA" id="ARBA00004604"/>
    </source>
</evidence>
<evidence type="ECO:0000313" key="12">
    <source>
        <dbReference type="Proteomes" id="UP000186594"/>
    </source>
</evidence>
<dbReference type="Gene3D" id="3.30.1370.10">
    <property type="entry name" value="K Homology domain, type 1"/>
    <property type="match status" value="1"/>
</dbReference>
<dbReference type="InterPro" id="IPR012340">
    <property type="entry name" value="NA-bd_OB-fold"/>
</dbReference>
<dbReference type="InterPro" id="IPR026699">
    <property type="entry name" value="Exosome_RNA_bind1/RRP40/RRP4"/>
</dbReference>
<gene>
    <name evidence="11" type="ORF">NEOLI_002445</name>
</gene>
<keyword evidence="8" id="KW-0539">Nucleus</keyword>
<dbReference type="PANTHER" id="PTHR21321:SF1">
    <property type="entry name" value="EXOSOME COMPLEX COMPONENT RRP40"/>
    <property type="match status" value="1"/>
</dbReference>
<dbReference type="Proteomes" id="UP000186594">
    <property type="component" value="Unassembled WGS sequence"/>
</dbReference>
<evidence type="ECO:0000256" key="5">
    <source>
        <dbReference type="ARBA" id="ARBA00022552"/>
    </source>
</evidence>
<keyword evidence="5" id="KW-0698">rRNA processing</keyword>
<sequence length="166" mass="17905">MNDSVVGQIVARHAEGYKVDIGSAVAAQLDHLAFEGANRKNKPNLQVGHLVYARVSFANKFTEPEIACFHPTTGKSAGFGLLEGGTMITVSLGVARYLLRPECELLLLLSHHLKYEVAIGMNGRVWINAESIKAAIVVSRCIESFNDSKSTDVSGLVRSIVKQVGP</sequence>
<dbReference type="FunFam" id="3.30.1370.10:FF:000038">
    <property type="entry name" value="exosome complex component RRP40"/>
    <property type="match status" value="1"/>
</dbReference>
<keyword evidence="6" id="KW-0271">Exosome</keyword>
<dbReference type="SUPFAM" id="SSF54791">
    <property type="entry name" value="Eukaryotic type KH-domain (KH-domain type I)"/>
    <property type="match status" value="1"/>
</dbReference>
<keyword evidence="7" id="KW-0694">RNA-binding</keyword>
<dbReference type="GO" id="GO:0071038">
    <property type="term" value="P:TRAMP-dependent tRNA surveillance pathway"/>
    <property type="evidence" value="ECO:0007669"/>
    <property type="project" value="TreeGrafter"/>
</dbReference>
<dbReference type="OrthoDB" id="340500at2759"/>
<evidence type="ECO:0000256" key="7">
    <source>
        <dbReference type="ARBA" id="ARBA00022884"/>
    </source>
</evidence>
<evidence type="ECO:0000313" key="11">
    <source>
        <dbReference type="EMBL" id="OLL26419.1"/>
    </source>
</evidence>
<dbReference type="GO" id="GO:0071034">
    <property type="term" value="P:CUT catabolic process"/>
    <property type="evidence" value="ECO:0007669"/>
    <property type="project" value="TreeGrafter"/>
</dbReference>
<comment type="similarity">
    <text evidence="3">Belongs to the RRP40 family.</text>
</comment>
<dbReference type="GO" id="GO:0034475">
    <property type="term" value="P:U4 snRNA 3'-end processing"/>
    <property type="evidence" value="ECO:0007669"/>
    <property type="project" value="TreeGrafter"/>
</dbReference>
<evidence type="ECO:0000256" key="9">
    <source>
        <dbReference type="ARBA" id="ARBA00030615"/>
    </source>
</evidence>
<keyword evidence="12" id="KW-1185">Reference proteome</keyword>
<evidence type="ECO:0000259" key="10">
    <source>
        <dbReference type="Pfam" id="PF15985"/>
    </source>
</evidence>
<dbReference type="GO" id="GO:0003723">
    <property type="term" value="F:RNA binding"/>
    <property type="evidence" value="ECO:0007669"/>
    <property type="project" value="UniProtKB-KW"/>
</dbReference>
<dbReference type="OMA" id="WIHSASI"/>
<dbReference type="FunFam" id="2.40.50.140:FF:000112">
    <property type="entry name" value="Exosome complex component RRP40"/>
    <property type="match status" value="1"/>
</dbReference>
<evidence type="ECO:0000256" key="8">
    <source>
        <dbReference type="ARBA" id="ARBA00023242"/>
    </source>
</evidence>
<organism evidence="11 12">
    <name type="scientific">Neolecta irregularis (strain DAH-3)</name>
    <dbReference type="NCBI Taxonomy" id="1198029"/>
    <lineage>
        <taxon>Eukaryota</taxon>
        <taxon>Fungi</taxon>
        <taxon>Dikarya</taxon>
        <taxon>Ascomycota</taxon>
        <taxon>Taphrinomycotina</taxon>
        <taxon>Neolectales</taxon>
        <taxon>Neolectaceae</taxon>
        <taxon>Neolecta</taxon>
    </lineage>
</organism>